<keyword evidence="3" id="KW-1185">Reference proteome</keyword>
<feature type="chain" id="PRO_5037823322" description="SGNH/GDSL hydrolase family protein" evidence="1">
    <location>
        <begin position="28"/>
        <end position="357"/>
    </location>
</feature>
<feature type="signal peptide" evidence="1">
    <location>
        <begin position="1"/>
        <end position="27"/>
    </location>
</feature>
<protein>
    <recommendedName>
        <fullName evidence="4">SGNH/GDSL hydrolase family protein</fullName>
    </recommendedName>
</protein>
<evidence type="ECO:0000313" key="2">
    <source>
        <dbReference type="EMBL" id="QWZ10227.1"/>
    </source>
</evidence>
<evidence type="ECO:0008006" key="4">
    <source>
        <dbReference type="Google" id="ProtNLM"/>
    </source>
</evidence>
<keyword evidence="1" id="KW-0732">Signal</keyword>
<name>A0A975T2J7_9ACTN</name>
<gene>
    <name evidence="2" type="ORF">KRR39_11160</name>
</gene>
<evidence type="ECO:0000256" key="1">
    <source>
        <dbReference type="SAM" id="SignalP"/>
    </source>
</evidence>
<dbReference type="AlphaFoldDB" id="A0A975T2J7"/>
<organism evidence="2 3">
    <name type="scientific">Nocardioides panacis</name>
    <dbReference type="NCBI Taxonomy" id="2849501"/>
    <lineage>
        <taxon>Bacteria</taxon>
        <taxon>Bacillati</taxon>
        <taxon>Actinomycetota</taxon>
        <taxon>Actinomycetes</taxon>
        <taxon>Propionibacteriales</taxon>
        <taxon>Nocardioidaceae</taxon>
        <taxon>Nocardioides</taxon>
    </lineage>
</organism>
<dbReference type="Proteomes" id="UP000683575">
    <property type="component" value="Chromosome"/>
</dbReference>
<dbReference type="RefSeq" id="WP_216942073.1">
    <property type="nucleotide sequence ID" value="NZ_CP077062.1"/>
</dbReference>
<sequence>MLRRKVAIAAWSAALTLVAGSAAPATAARTSAPHDLYVYGHSWTTGYALPDPSQAYPHLVAADLGETLHNRGRNGPMVHQVADYLLGVGDGTGTWQAGTPGDVLVQAVANTARDLGVNALALTTTRNALRVMVATFSASRRIEDDDPSHHYRGVWHTNRLSHVSGGALHTTTRNDSYVQFRAVGGEYLVLRGVSGTGITVRLSDRTAGHTVTRIRTGHQVHPLYSRSGIPLLYRVPRTMARHTIRLTKESGRGSLMFDTRLPQERDPDEVVLLKEPYLLDYSLSTAHPHGTDHVLDVFNAVLDQVAAEFPHTVVVDPNARGWDKHTMLLTASTHPNEAGSRFLADLIDRALRAARAG</sequence>
<reference evidence="2" key="1">
    <citation type="submission" date="2021-06" db="EMBL/GenBank/DDBJ databases">
        <title>Complete genome sequence of Nocardioides sp. G188.</title>
        <authorList>
            <person name="Im W.-T."/>
        </authorList>
    </citation>
    <scope>NUCLEOTIDE SEQUENCE</scope>
    <source>
        <strain evidence="2">G188</strain>
    </source>
</reference>
<dbReference type="EMBL" id="CP077062">
    <property type="protein sequence ID" value="QWZ10227.1"/>
    <property type="molecule type" value="Genomic_DNA"/>
</dbReference>
<accession>A0A975T2J7</accession>
<evidence type="ECO:0000313" key="3">
    <source>
        <dbReference type="Proteomes" id="UP000683575"/>
    </source>
</evidence>
<dbReference type="KEGG" id="nps:KRR39_11160"/>
<proteinExistence type="predicted"/>